<keyword evidence="1" id="KW-0472">Membrane</keyword>
<keyword evidence="1" id="KW-1133">Transmembrane helix</keyword>
<organism evidence="2 3">
    <name type="scientific">Subtercola vilae</name>
    <dbReference type="NCBI Taxonomy" id="2056433"/>
    <lineage>
        <taxon>Bacteria</taxon>
        <taxon>Bacillati</taxon>
        <taxon>Actinomycetota</taxon>
        <taxon>Actinomycetes</taxon>
        <taxon>Micrococcales</taxon>
        <taxon>Microbacteriaceae</taxon>
        <taxon>Subtercola</taxon>
    </lineage>
</organism>
<evidence type="ECO:0000313" key="3">
    <source>
        <dbReference type="Proteomes" id="UP000306192"/>
    </source>
</evidence>
<keyword evidence="3" id="KW-1185">Reference proteome</keyword>
<accession>A0A4T2C893</accession>
<proteinExistence type="predicted"/>
<dbReference type="Proteomes" id="UP000306192">
    <property type="component" value="Unassembled WGS sequence"/>
</dbReference>
<keyword evidence="1" id="KW-0812">Transmembrane</keyword>
<dbReference type="OrthoDB" id="5121771at2"/>
<feature type="transmembrane region" description="Helical" evidence="1">
    <location>
        <begin position="85"/>
        <end position="107"/>
    </location>
</feature>
<sequence>MSGRQLLANPVRRTPDGLRLTSKTCPFASNCSCVFAGPSSAHATKPLASAPFSETTRAEIAEWQLRGFVVVSTDAHEVVLERTRPTSFCVNVLLVMLTASLWAFVWARRARHPRIERHTVTILG</sequence>
<dbReference type="AlphaFoldDB" id="A0A4T2C893"/>
<dbReference type="RefSeq" id="WP_136640436.1">
    <property type="nucleotide sequence ID" value="NZ_QYRT01000002.1"/>
</dbReference>
<evidence type="ECO:0000256" key="1">
    <source>
        <dbReference type="SAM" id="Phobius"/>
    </source>
</evidence>
<evidence type="ECO:0000313" key="2">
    <source>
        <dbReference type="EMBL" id="TIH40663.1"/>
    </source>
</evidence>
<dbReference type="EMBL" id="QYRT01000002">
    <property type="protein sequence ID" value="TIH40663.1"/>
    <property type="molecule type" value="Genomic_DNA"/>
</dbReference>
<name>A0A4T2C893_9MICO</name>
<reference evidence="2 3" key="1">
    <citation type="journal article" date="2019" name="Microorganisms">
        <title>Systematic Affiliation and Genome Analysis of Subtercola vilae DB165(T) with Particular Emphasis on Cold Adaptation of an Isolate from a High-Altitude Cold Volcano Lake.</title>
        <authorList>
            <person name="Villalobos A.S."/>
            <person name="Wiese J."/>
            <person name="Imhoff J.F."/>
            <person name="Dorador C."/>
            <person name="Keller A."/>
            <person name="Hentschel U."/>
        </authorList>
    </citation>
    <scope>NUCLEOTIDE SEQUENCE [LARGE SCALE GENOMIC DNA]</scope>
    <source>
        <strain evidence="2 3">DB165</strain>
    </source>
</reference>
<gene>
    <name evidence="2" type="ORF">D4765_01385</name>
</gene>
<protein>
    <submittedName>
        <fullName evidence="2">Uncharacterized protein</fullName>
    </submittedName>
</protein>
<comment type="caution">
    <text evidence="2">The sequence shown here is derived from an EMBL/GenBank/DDBJ whole genome shotgun (WGS) entry which is preliminary data.</text>
</comment>